<gene>
    <name evidence="2" type="ORF">KV110_33635</name>
</gene>
<reference evidence="2 3" key="1">
    <citation type="submission" date="2021-07" db="EMBL/GenBank/DDBJ databases">
        <title>Whole Genome Sequence of Nocardia Iowensis.</title>
        <authorList>
            <person name="Lamm A."/>
            <person name="Collins-Fairclough A.M."/>
            <person name="Bunk B."/>
            <person name="Sproer C."/>
        </authorList>
    </citation>
    <scope>NUCLEOTIDE SEQUENCE [LARGE SCALE GENOMIC DNA]</scope>
    <source>
        <strain evidence="2 3">NRRL 5646</strain>
    </source>
</reference>
<organism evidence="2 3">
    <name type="scientific">Nocardia iowensis</name>
    <dbReference type="NCBI Taxonomy" id="204891"/>
    <lineage>
        <taxon>Bacteria</taxon>
        <taxon>Bacillati</taxon>
        <taxon>Actinomycetota</taxon>
        <taxon>Actinomycetes</taxon>
        <taxon>Mycobacteriales</taxon>
        <taxon>Nocardiaceae</taxon>
        <taxon>Nocardia</taxon>
    </lineage>
</organism>
<sequence length="317" mass="35188">MAIEFKPAVRRKSPARLALAGPSGSGKTYTALAMGWAWAQREKSVIGMVDTEHGRASMYEGLNGWHWETLHPDRFSPLGLVEILGAAAGRGFNPFIIDSWSHYWFGPDGMIEQADRRKSGSNSFSGWKEVSGDERKMIEAMLTYPGHLIVTLRTKTEYLVEEDTKGRAVPRKVGTKPVQRDGLEYEFDIVGDLDLRNNLHISKTRLPFLAGEVIAQPGAELATQIADWLDAGHAAPTVAEFRQRILDVEQMTQLREIYLEIDSYRMLGAPTVDHEGTPTTLRELIVAIKEAMEAVERQQAAQRAAAEAADKQAEGRG</sequence>
<keyword evidence="1" id="KW-0175">Coiled coil</keyword>
<evidence type="ECO:0000313" key="2">
    <source>
        <dbReference type="EMBL" id="QXN95958.1"/>
    </source>
</evidence>
<evidence type="ECO:0000313" key="3">
    <source>
        <dbReference type="Proteomes" id="UP000694257"/>
    </source>
</evidence>
<keyword evidence="2" id="KW-0547">Nucleotide-binding</keyword>
<keyword evidence="3" id="KW-1185">Reference proteome</keyword>
<dbReference type="RefSeq" id="WP_218479210.1">
    <property type="nucleotide sequence ID" value="NZ_BAABJN010000006.1"/>
</dbReference>
<proteinExistence type="predicted"/>
<protein>
    <submittedName>
        <fullName evidence="2">ATP-binding protein</fullName>
    </submittedName>
</protein>
<dbReference type="Proteomes" id="UP000694257">
    <property type="component" value="Chromosome"/>
</dbReference>
<name>A0ABX8S228_NOCIO</name>
<keyword evidence="2" id="KW-0067">ATP-binding</keyword>
<dbReference type="Pfam" id="PF13479">
    <property type="entry name" value="AAA_24"/>
    <property type="match status" value="1"/>
</dbReference>
<dbReference type="GO" id="GO:0005524">
    <property type="term" value="F:ATP binding"/>
    <property type="evidence" value="ECO:0007669"/>
    <property type="project" value="UniProtKB-KW"/>
</dbReference>
<feature type="coiled-coil region" evidence="1">
    <location>
        <begin position="281"/>
        <end position="312"/>
    </location>
</feature>
<evidence type="ECO:0000256" key="1">
    <source>
        <dbReference type="SAM" id="Coils"/>
    </source>
</evidence>
<dbReference type="EMBL" id="CP078145">
    <property type="protein sequence ID" value="QXN95958.1"/>
    <property type="molecule type" value="Genomic_DNA"/>
</dbReference>
<accession>A0ABX8S228</accession>